<dbReference type="PRINTS" id="PR00142">
    <property type="entry name" value="RECA"/>
</dbReference>
<dbReference type="InterPro" id="IPR049261">
    <property type="entry name" value="RecA-like_C"/>
</dbReference>
<accession>A0AA51BLL9</accession>
<evidence type="ECO:0000256" key="6">
    <source>
        <dbReference type="ARBA" id="ARBA00023172"/>
    </source>
</evidence>
<organism evidence="11">
    <name type="scientific">Candidatus Organicella extenuata</name>
    <dbReference type="NCBI Taxonomy" id="2841811"/>
    <lineage>
        <taxon>Bacteria</taxon>
        <taxon>Pseudomonadati</taxon>
        <taxon>Verrucomicrobiota</taxon>
        <taxon>Candidatus Organicella</taxon>
    </lineage>
</organism>
<feature type="domain" description="RecA family profile 1" evidence="9">
    <location>
        <begin position="35"/>
        <end position="194"/>
    </location>
</feature>
<dbReference type="Gene3D" id="3.40.50.300">
    <property type="entry name" value="P-loop containing nucleotide triphosphate hydrolases"/>
    <property type="match status" value="1"/>
</dbReference>
<comment type="function">
    <text evidence="7">Can catalyze the hydrolysis of ATP in the presence of single-stranded DNA, the ATP-dependent uptake of single-stranded DNA by duplex DNA, and the ATP-dependent hybridization of homologous single-stranded DNAs.</text>
</comment>
<dbReference type="PROSITE" id="PS50162">
    <property type="entry name" value="RECA_2"/>
    <property type="match status" value="1"/>
</dbReference>
<dbReference type="EMBL" id="CP128385">
    <property type="protein sequence ID" value="WMI30529.1"/>
    <property type="molecule type" value="Genomic_DNA"/>
</dbReference>
<protein>
    <recommendedName>
        <fullName evidence="2 7">Protein RecA</fullName>
    </recommendedName>
    <alternativeName>
        <fullName evidence="7">Recombinase A</fullName>
    </alternativeName>
</protein>
<dbReference type="GO" id="GO:0005524">
    <property type="term" value="F:ATP binding"/>
    <property type="evidence" value="ECO:0007669"/>
    <property type="project" value="UniProtKB-KW"/>
</dbReference>
<keyword evidence="7" id="KW-0234">DNA repair</keyword>
<keyword evidence="5 8" id="KW-0238">DNA-binding</keyword>
<dbReference type="PANTHER" id="PTHR45900">
    <property type="entry name" value="RECA"/>
    <property type="match status" value="1"/>
</dbReference>
<evidence type="ECO:0000256" key="2">
    <source>
        <dbReference type="ARBA" id="ARBA00015553"/>
    </source>
</evidence>
<dbReference type="PANTHER" id="PTHR45900:SF1">
    <property type="entry name" value="MITOCHONDRIAL DNA REPAIR PROTEIN RECA HOMOLOG-RELATED"/>
    <property type="match status" value="1"/>
</dbReference>
<dbReference type="InterPro" id="IPR020584">
    <property type="entry name" value="DNA_recomb/repair_RecA_CS"/>
</dbReference>
<dbReference type="NCBIfam" id="TIGR02012">
    <property type="entry name" value="tigrfam_recA"/>
    <property type="match status" value="1"/>
</dbReference>
<reference evidence="11" key="1">
    <citation type="journal article" date="2021" name="Front. Microbiol.">
        <title>Genome Analysis of a Verrucomicrobial Endosymbiont With a Tiny Genome Discovered in an Antarctic Lake.</title>
        <authorList>
            <person name="Williams T.J."/>
            <person name="Allen M.A."/>
            <person name="Ivanova N."/>
            <person name="Huntemann M."/>
            <person name="Haque S."/>
            <person name="Hancock A.M."/>
            <person name="Brazendale S."/>
            <person name="Cavicchioli R."/>
        </authorList>
    </citation>
    <scope>NUCLEOTIDE SEQUENCE</scope>
    <source>
        <strain evidence="11">MAG_Ga0307966_1000010</strain>
    </source>
</reference>
<dbReference type="GO" id="GO:0006281">
    <property type="term" value="P:DNA repair"/>
    <property type="evidence" value="ECO:0007669"/>
    <property type="project" value="UniProtKB-KW"/>
</dbReference>
<evidence type="ECO:0000256" key="4">
    <source>
        <dbReference type="ARBA" id="ARBA00022840"/>
    </source>
</evidence>
<dbReference type="GO" id="GO:0003697">
    <property type="term" value="F:single-stranded DNA binding"/>
    <property type="evidence" value="ECO:0007669"/>
    <property type="project" value="InterPro"/>
</dbReference>
<keyword evidence="8" id="KW-0227">DNA damage</keyword>
<dbReference type="GO" id="GO:0006310">
    <property type="term" value="P:DNA recombination"/>
    <property type="evidence" value="ECO:0007669"/>
    <property type="project" value="UniProtKB-KW"/>
</dbReference>
<proteinExistence type="inferred from homology"/>
<evidence type="ECO:0000313" key="11">
    <source>
        <dbReference type="EMBL" id="WMI30529.1"/>
    </source>
</evidence>
<keyword evidence="7" id="KW-0742">SOS response</keyword>
<dbReference type="GO" id="GO:0140664">
    <property type="term" value="F:ATP-dependent DNA damage sensor activity"/>
    <property type="evidence" value="ECO:0007669"/>
    <property type="project" value="InterPro"/>
</dbReference>
<gene>
    <name evidence="11" type="primary">recA</name>
    <name evidence="11" type="ORF">QTO32_00395</name>
</gene>
<keyword evidence="4 8" id="KW-0067">ATP-binding</keyword>
<evidence type="ECO:0000259" key="9">
    <source>
        <dbReference type="PROSITE" id="PS50162"/>
    </source>
</evidence>
<dbReference type="Pfam" id="PF21096">
    <property type="entry name" value="RecA_C"/>
    <property type="match status" value="1"/>
</dbReference>
<keyword evidence="3 8" id="KW-0547">Nucleotide-binding</keyword>
<dbReference type="CDD" id="cd00983">
    <property type="entry name" value="RecA"/>
    <property type="match status" value="1"/>
</dbReference>
<sequence>MNVLGNQNFKGLFKDINKRFGEGTIMSFDKGFISKINSLPSTILSLDLILGVGGLPFGRIIEIFGPESSGKTTVCLSFIKSVQGLGKNAVYIDTEHCFDSNYAKNLGVDLSKLILVQPECGEDAFNVAEYLIKSKLVSLVIIDSVAALVPRAELEGDFGVQSIGGQARLMSQALRKLTYLLNKTGTAFIFTNQIRSKINVGFGINNETTPGGRALKFFSSIRVDLRRVLVLKNHLNIVEGVKIKAKTVKNKMAPPYKECTFNILYGKGKGVDSLDFLIDTCLLQGKLITKKGSWFYHNESLLGQGKKSVYEYIKKNQTLLSLIIKETEDFLFQNE</sequence>
<dbReference type="InterPro" id="IPR020588">
    <property type="entry name" value="RecA_ATP-bd"/>
</dbReference>
<dbReference type="Pfam" id="PF00154">
    <property type="entry name" value="RecA_N"/>
    <property type="match status" value="1"/>
</dbReference>
<dbReference type="InterPro" id="IPR049428">
    <property type="entry name" value="RecA-like_N"/>
</dbReference>
<comment type="similarity">
    <text evidence="1 8">Belongs to the RecA family.</text>
</comment>
<dbReference type="PROSITE" id="PS50163">
    <property type="entry name" value="RECA_3"/>
    <property type="match status" value="1"/>
</dbReference>
<dbReference type="InterPro" id="IPR023400">
    <property type="entry name" value="RecA_C_sf"/>
</dbReference>
<evidence type="ECO:0000256" key="3">
    <source>
        <dbReference type="ARBA" id="ARBA00022741"/>
    </source>
</evidence>
<evidence type="ECO:0000259" key="10">
    <source>
        <dbReference type="PROSITE" id="PS50163"/>
    </source>
</evidence>
<dbReference type="SUPFAM" id="SSF54752">
    <property type="entry name" value="RecA protein, C-terminal domain"/>
    <property type="match status" value="1"/>
</dbReference>
<name>A0AA51BLL9_9BACT</name>
<dbReference type="InterPro" id="IPR003593">
    <property type="entry name" value="AAA+_ATPase"/>
</dbReference>
<dbReference type="InterPro" id="IPR020587">
    <property type="entry name" value="RecA_monomer-monomer_interface"/>
</dbReference>
<dbReference type="Proteomes" id="UP001238843">
    <property type="component" value="Chromosome"/>
</dbReference>
<dbReference type="InterPro" id="IPR013765">
    <property type="entry name" value="DNA_recomb/repair_RecA"/>
</dbReference>
<dbReference type="SUPFAM" id="SSF52540">
    <property type="entry name" value="P-loop containing nucleoside triphosphate hydrolases"/>
    <property type="match status" value="1"/>
</dbReference>
<evidence type="ECO:0000256" key="8">
    <source>
        <dbReference type="RuleBase" id="RU004527"/>
    </source>
</evidence>
<dbReference type="InterPro" id="IPR027417">
    <property type="entry name" value="P-loop_NTPase"/>
</dbReference>
<dbReference type="PROSITE" id="PS00321">
    <property type="entry name" value="RECA_1"/>
    <property type="match status" value="1"/>
</dbReference>
<evidence type="ECO:0000256" key="7">
    <source>
        <dbReference type="RuleBase" id="RU000526"/>
    </source>
</evidence>
<evidence type="ECO:0000256" key="1">
    <source>
        <dbReference type="ARBA" id="ARBA00009391"/>
    </source>
</evidence>
<reference evidence="11" key="2">
    <citation type="submission" date="2023-06" db="EMBL/GenBank/DDBJ databases">
        <authorList>
            <person name="Williams T.J."/>
            <person name="Allen M.A."/>
            <person name="Ivanova N."/>
            <person name="Huntemann M."/>
            <person name="Haque S."/>
            <person name="Hancock A.M."/>
            <person name="Brazendale S."/>
            <person name="Cavicchioli R."/>
        </authorList>
    </citation>
    <scope>NUCLEOTIDE SEQUENCE</scope>
    <source>
        <strain evidence="11">MAG_Ga0307966_1000010</strain>
    </source>
</reference>
<feature type="domain" description="RecA family profile 2" evidence="10">
    <location>
        <begin position="199"/>
        <end position="272"/>
    </location>
</feature>
<dbReference type="GO" id="GO:0009432">
    <property type="term" value="P:SOS response"/>
    <property type="evidence" value="ECO:0007669"/>
    <property type="project" value="UniProtKB-KW"/>
</dbReference>
<keyword evidence="6 8" id="KW-0233">DNA recombination</keyword>
<dbReference type="SMART" id="SM00382">
    <property type="entry name" value="AAA"/>
    <property type="match status" value="1"/>
</dbReference>
<evidence type="ECO:0000256" key="5">
    <source>
        <dbReference type="ARBA" id="ARBA00023125"/>
    </source>
</evidence>
<dbReference type="AlphaFoldDB" id="A0AA51BLL9"/>